<dbReference type="Proteomes" id="UP001501459">
    <property type="component" value="Unassembled WGS sequence"/>
</dbReference>
<organism evidence="1 2">
    <name type="scientific">Lentibacillus halophilus</name>
    <dbReference type="NCBI Taxonomy" id="295065"/>
    <lineage>
        <taxon>Bacteria</taxon>
        <taxon>Bacillati</taxon>
        <taxon>Bacillota</taxon>
        <taxon>Bacilli</taxon>
        <taxon>Bacillales</taxon>
        <taxon>Bacillaceae</taxon>
        <taxon>Lentibacillus</taxon>
    </lineage>
</organism>
<evidence type="ECO:0000313" key="2">
    <source>
        <dbReference type="Proteomes" id="UP001501459"/>
    </source>
</evidence>
<accession>A0ABN0ZFS4</accession>
<dbReference type="InterPro" id="IPR025004">
    <property type="entry name" value="SenN/SenS"/>
</dbReference>
<gene>
    <name evidence="1" type="ORF">GCM10008983_25120</name>
</gene>
<keyword evidence="2" id="KW-1185">Reference proteome</keyword>
<evidence type="ECO:0000313" key="1">
    <source>
        <dbReference type="EMBL" id="GAA0446266.1"/>
    </source>
</evidence>
<proteinExistence type="predicted"/>
<reference evidence="1 2" key="1">
    <citation type="journal article" date="2019" name="Int. J. Syst. Evol. Microbiol.">
        <title>The Global Catalogue of Microorganisms (GCM) 10K type strain sequencing project: providing services to taxonomists for standard genome sequencing and annotation.</title>
        <authorList>
            <consortium name="The Broad Institute Genomics Platform"/>
            <consortium name="The Broad Institute Genome Sequencing Center for Infectious Disease"/>
            <person name="Wu L."/>
            <person name="Ma J."/>
        </authorList>
    </citation>
    <scope>NUCLEOTIDE SEQUENCE [LARGE SCALE GENOMIC DNA]</scope>
    <source>
        <strain evidence="1 2">JCM 12149</strain>
    </source>
</reference>
<protein>
    <recommendedName>
        <fullName evidence="3">FbpB family small basic protein</fullName>
    </recommendedName>
</protein>
<comment type="caution">
    <text evidence="1">The sequence shown here is derived from an EMBL/GenBank/DDBJ whole genome shotgun (WGS) entry which is preliminary data.</text>
</comment>
<sequence>MRLKHQRFEDLVQQNKQELMENDKKIEQIENRLEKRFSRHTSVKEQDDETLNIS</sequence>
<evidence type="ECO:0008006" key="3">
    <source>
        <dbReference type="Google" id="ProtNLM"/>
    </source>
</evidence>
<name>A0ABN0ZFS4_9BACI</name>
<dbReference type="Pfam" id="PF13040">
    <property type="entry name" value="Fur_reg_FbpB"/>
    <property type="match status" value="1"/>
</dbReference>
<dbReference type="RefSeq" id="WP_343753687.1">
    <property type="nucleotide sequence ID" value="NZ_BAAADM010000054.1"/>
</dbReference>
<dbReference type="EMBL" id="BAAADM010000054">
    <property type="protein sequence ID" value="GAA0446266.1"/>
    <property type="molecule type" value="Genomic_DNA"/>
</dbReference>